<dbReference type="Proteomes" id="UP000601361">
    <property type="component" value="Unassembled WGS sequence"/>
</dbReference>
<evidence type="ECO:0000313" key="2">
    <source>
        <dbReference type="Proteomes" id="UP000601361"/>
    </source>
</evidence>
<proteinExistence type="predicted"/>
<reference evidence="2" key="1">
    <citation type="journal article" date="2019" name="Int. J. Syst. Evol. Microbiol.">
        <title>The Global Catalogue of Microorganisms (GCM) 10K type strain sequencing project: providing services to taxonomists for standard genome sequencing and annotation.</title>
        <authorList>
            <consortium name="The Broad Institute Genomics Platform"/>
            <consortium name="The Broad Institute Genome Sequencing Center for Infectious Disease"/>
            <person name="Wu L."/>
            <person name="Ma J."/>
        </authorList>
    </citation>
    <scope>NUCLEOTIDE SEQUENCE [LARGE SCALE GENOMIC DNA]</scope>
    <source>
        <strain evidence="2">CGMCC 1.12990</strain>
    </source>
</reference>
<evidence type="ECO:0000313" key="1">
    <source>
        <dbReference type="EMBL" id="GGG59620.1"/>
    </source>
</evidence>
<dbReference type="RefSeq" id="WP_188559601.1">
    <property type="nucleotide sequence ID" value="NZ_BMGS01000014.1"/>
</dbReference>
<dbReference type="EMBL" id="BMGS01000014">
    <property type="protein sequence ID" value="GGG59620.1"/>
    <property type="molecule type" value="Genomic_DNA"/>
</dbReference>
<name>A0ABQ1X5E6_9BACT</name>
<gene>
    <name evidence="1" type="ORF">GCM10011378_39510</name>
</gene>
<comment type="caution">
    <text evidence="1">The sequence shown here is derived from an EMBL/GenBank/DDBJ whole genome shotgun (WGS) entry which is preliminary data.</text>
</comment>
<organism evidence="1 2">
    <name type="scientific">Hymenobacter glacieicola</name>
    <dbReference type="NCBI Taxonomy" id="1562124"/>
    <lineage>
        <taxon>Bacteria</taxon>
        <taxon>Pseudomonadati</taxon>
        <taxon>Bacteroidota</taxon>
        <taxon>Cytophagia</taxon>
        <taxon>Cytophagales</taxon>
        <taxon>Hymenobacteraceae</taxon>
        <taxon>Hymenobacter</taxon>
    </lineage>
</organism>
<keyword evidence="2" id="KW-1185">Reference proteome</keyword>
<protein>
    <submittedName>
        <fullName evidence="1">Uncharacterized protein</fullName>
    </submittedName>
</protein>
<sequence length="142" mass="16423">MNEIVFPVALFTNQSRPYIYKSEEDLTTANAKALKNNFFNDSFIVDSSNYKFLITSVEKIHGIGLFGGYNIFLNQKVRIKLNLIRDLKELSLNNFLSEVIKRKKHYHGNISYEEIVSNISSCGSIKDLIMYLLTLQEKKFNT</sequence>
<accession>A0ABQ1X5E6</accession>